<proteinExistence type="predicted"/>
<dbReference type="EMBL" id="JAGIKZ010000017">
    <property type="protein sequence ID" value="MBP2242238.1"/>
    <property type="molecule type" value="Genomic_DNA"/>
</dbReference>
<sequence length="83" mass="9683">MKEAGEQSICFQNHINYSKKTQVLEQLFNGFDDQNKDLNNEYGLFNIMSIHLFGADVKIGYAYSLVNPDINEEEYYAEFTLPY</sequence>
<evidence type="ECO:0000313" key="1">
    <source>
        <dbReference type="EMBL" id="MBP2242238.1"/>
    </source>
</evidence>
<organism evidence="1 2">
    <name type="scientific">Cytobacillus eiseniae</name>
    <dbReference type="NCBI Taxonomy" id="762947"/>
    <lineage>
        <taxon>Bacteria</taxon>
        <taxon>Bacillati</taxon>
        <taxon>Bacillota</taxon>
        <taxon>Bacilli</taxon>
        <taxon>Bacillales</taxon>
        <taxon>Bacillaceae</taxon>
        <taxon>Cytobacillus</taxon>
    </lineage>
</organism>
<comment type="caution">
    <text evidence="1">The sequence shown here is derived from an EMBL/GenBank/DDBJ whole genome shotgun (WGS) entry which is preliminary data.</text>
</comment>
<accession>A0ABS4RH83</accession>
<dbReference type="Proteomes" id="UP001519293">
    <property type="component" value="Unassembled WGS sequence"/>
</dbReference>
<name>A0ABS4RH83_9BACI</name>
<evidence type="ECO:0000313" key="2">
    <source>
        <dbReference type="Proteomes" id="UP001519293"/>
    </source>
</evidence>
<keyword evidence="2" id="KW-1185">Reference proteome</keyword>
<dbReference type="RefSeq" id="WP_157087856.1">
    <property type="nucleotide sequence ID" value="NZ_JAGIKZ010000017.1"/>
</dbReference>
<gene>
    <name evidence="1" type="ORF">J2Z40_002812</name>
</gene>
<reference evidence="1 2" key="1">
    <citation type="submission" date="2021-03" db="EMBL/GenBank/DDBJ databases">
        <title>Genomic Encyclopedia of Type Strains, Phase IV (KMG-IV): sequencing the most valuable type-strain genomes for metagenomic binning, comparative biology and taxonomic classification.</title>
        <authorList>
            <person name="Goeker M."/>
        </authorList>
    </citation>
    <scope>NUCLEOTIDE SEQUENCE [LARGE SCALE GENOMIC DNA]</scope>
    <source>
        <strain evidence="1 2">DSM 26675</strain>
    </source>
</reference>
<protein>
    <submittedName>
        <fullName evidence="1">Uncharacterized protein</fullName>
    </submittedName>
</protein>